<evidence type="ECO:0000313" key="7">
    <source>
        <dbReference type="EnsemblProtists" id="PYU1_T002617"/>
    </source>
</evidence>
<feature type="region of interest" description="Disordered" evidence="5">
    <location>
        <begin position="683"/>
        <end position="732"/>
    </location>
</feature>
<dbReference type="InterPro" id="IPR050301">
    <property type="entry name" value="NTE"/>
</dbReference>
<dbReference type="InParanoid" id="K3WCC6"/>
<evidence type="ECO:0000313" key="8">
    <source>
        <dbReference type="Proteomes" id="UP000019132"/>
    </source>
</evidence>
<sequence length="761" mass="85388">MGAVASKHAGQLTVSSPTSTTVATSSFSTLRDLVVLIRRYGGTSIHLWIRFWIYITGLEKHEELIRKMIAQIKYRRYATPAHKYSVYHGVLMTLVELWLRTIRVVLVPDVFARYLCATFLLHIFYEMNSRLRQLIVQSCMQLSTKGRKTLRLRKQLENARTFQERQAIAGELDKVEGKDKWREEPASDLFLYERVMNKTQMYKRLQFENDVMGTMFALRAGLLRKHWGIGHPRLYSVSNVGTKDIIEEYLDTIVQSMNTVLRATGTDEESSEELSIDNKLAFFSETRHAFGRSALLLSGGGALGFYHSGVIKALSEQNLLPNVIAGSSAGSIVAGIIGVRTDDEIVDFYAEDPADFNFLGSNITAKDVEDYTPSFLPPLKNVLPKSGYEGLRDTLVLLGRFIDKGYALDTNVLRDALRNNMGDYTFREAYDRTGRIINITVTPLKTDDYPHLLNYLTAPNVLMWSASLASCAIPKIFRPVELLAKDSHGNIVPYYREGLKWSDGSVECDLPMERLSELFNVNHFIVSQVNIHYKAVSGYSSFGNGQTGSLMNFLKKQMKAYIKNIAEFGLNTNVLKFLDIGLIPLLTQKYEGDITICPTDKISLANLLRIVLANPTSETYPEIVKAGERACWPYIARIRTMCRIEFALERAVRYLRGEQALEDEKRNGRKTLGRVPSFYTSPSSMNLSSLDQVPAAPRSSSSTTSDARPARRSSFGSDDGNESGSNTMRRNKSVNVAGAVMTMEGAANSSAQFGRFTHMDS</sequence>
<evidence type="ECO:0000256" key="2">
    <source>
        <dbReference type="ARBA" id="ARBA00022963"/>
    </source>
</evidence>
<keyword evidence="1 4" id="KW-0378">Hydrolase</keyword>
<feature type="active site" description="Proton acceptor" evidence="4">
    <location>
        <position position="503"/>
    </location>
</feature>
<dbReference type="Pfam" id="PF11815">
    <property type="entry name" value="DUF3336"/>
    <property type="match status" value="1"/>
</dbReference>
<dbReference type="PANTHER" id="PTHR14226">
    <property type="entry name" value="NEUROPATHY TARGET ESTERASE/SWISS CHEESE D.MELANOGASTER"/>
    <property type="match status" value="1"/>
</dbReference>
<accession>K3WCC6</accession>
<reference evidence="7" key="3">
    <citation type="submission" date="2014-11" db="UniProtKB">
        <authorList>
            <consortium name="EnsemblProtists"/>
        </authorList>
    </citation>
    <scope>IDENTIFICATION</scope>
    <source>
        <strain evidence="7">DAOM BR144</strain>
    </source>
</reference>
<evidence type="ECO:0000256" key="4">
    <source>
        <dbReference type="PROSITE-ProRule" id="PRU01161"/>
    </source>
</evidence>
<feature type="active site" description="Nucleophile" evidence="4">
    <location>
        <position position="328"/>
    </location>
</feature>
<keyword evidence="2 4" id="KW-0442">Lipid degradation</keyword>
<organism evidence="7 8">
    <name type="scientific">Globisporangium ultimum (strain ATCC 200006 / CBS 805.95 / DAOM BR144)</name>
    <name type="common">Pythium ultimum</name>
    <dbReference type="NCBI Taxonomy" id="431595"/>
    <lineage>
        <taxon>Eukaryota</taxon>
        <taxon>Sar</taxon>
        <taxon>Stramenopiles</taxon>
        <taxon>Oomycota</taxon>
        <taxon>Peronosporomycetes</taxon>
        <taxon>Pythiales</taxon>
        <taxon>Pythiaceae</taxon>
        <taxon>Globisporangium</taxon>
    </lineage>
</organism>
<feature type="short sequence motif" description="GXSXG" evidence="4">
    <location>
        <begin position="326"/>
        <end position="330"/>
    </location>
</feature>
<keyword evidence="8" id="KW-1185">Reference proteome</keyword>
<dbReference type="VEuPathDB" id="FungiDB:PYU1_G002614"/>
<reference evidence="8" key="2">
    <citation type="submission" date="2010-04" db="EMBL/GenBank/DDBJ databases">
        <authorList>
            <person name="Buell R."/>
            <person name="Hamilton J."/>
            <person name="Hostetler J."/>
        </authorList>
    </citation>
    <scope>NUCLEOTIDE SEQUENCE [LARGE SCALE GENOMIC DNA]</scope>
    <source>
        <strain evidence="8">DAOM:BR144</strain>
    </source>
</reference>
<feature type="domain" description="PNPLA" evidence="6">
    <location>
        <begin position="295"/>
        <end position="516"/>
    </location>
</feature>
<dbReference type="PANTHER" id="PTHR14226:SF10">
    <property type="entry name" value="TRIACYLGLYCEROL LIPASE 4-RELATED"/>
    <property type="match status" value="1"/>
</dbReference>
<reference evidence="8" key="1">
    <citation type="journal article" date="2010" name="Genome Biol.">
        <title>Genome sequence of the necrotrophic plant pathogen Pythium ultimum reveals original pathogenicity mechanisms and effector repertoire.</title>
        <authorList>
            <person name="Levesque C.A."/>
            <person name="Brouwer H."/>
            <person name="Cano L."/>
            <person name="Hamilton J.P."/>
            <person name="Holt C."/>
            <person name="Huitema E."/>
            <person name="Raffaele S."/>
            <person name="Robideau G.P."/>
            <person name="Thines M."/>
            <person name="Win J."/>
            <person name="Zerillo M.M."/>
            <person name="Beakes G.W."/>
            <person name="Boore J.L."/>
            <person name="Busam D."/>
            <person name="Dumas B."/>
            <person name="Ferriera S."/>
            <person name="Fuerstenberg S.I."/>
            <person name="Gachon C.M."/>
            <person name="Gaulin E."/>
            <person name="Govers F."/>
            <person name="Grenville-Briggs L."/>
            <person name="Horner N."/>
            <person name="Hostetler J."/>
            <person name="Jiang R.H."/>
            <person name="Johnson J."/>
            <person name="Krajaejun T."/>
            <person name="Lin H."/>
            <person name="Meijer H.J."/>
            <person name="Moore B."/>
            <person name="Morris P."/>
            <person name="Phuntmart V."/>
            <person name="Puiu D."/>
            <person name="Shetty J."/>
            <person name="Stajich J.E."/>
            <person name="Tripathy S."/>
            <person name="Wawra S."/>
            <person name="van West P."/>
            <person name="Whitty B.R."/>
            <person name="Coutinho P.M."/>
            <person name="Henrissat B."/>
            <person name="Martin F."/>
            <person name="Thomas P.D."/>
            <person name="Tyler B.M."/>
            <person name="De Vries R.P."/>
            <person name="Kamoun S."/>
            <person name="Yandell M."/>
            <person name="Tisserat N."/>
            <person name="Buell C.R."/>
        </authorList>
    </citation>
    <scope>NUCLEOTIDE SEQUENCE</scope>
    <source>
        <strain evidence="8">DAOM:BR144</strain>
    </source>
</reference>
<dbReference type="AlphaFoldDB" id="K3WCC6"/>
<dbReference type="InterPro" id="IPR016035">
    <property type="entry name" value="Acyl_Trfase/lysoPLipase"/>
</dbReference>
<feature type="compositionally biased region" description="Low complexity" evidence="5">
    <location>
        <begin position="694"/>
        <end position="707"/>
    </location>
</feature>
<dbReference type="STRING" id="431595.K3WCC6"/>
<dbReference type="eggNOG" id="KOG2214">
    <property type="taxonomic scope" value="Eukaryota"/>
</dbReference>
<dbReference type="GO" id="GO:0016042">
    <property type="term" value="P:lipid catabolic process"/>
    <property type="evidence" value="ECO:0007669"/>
    <property type="project" value="UniProtKB-UniRule"/>
</dbReference>
<proteinExistence type="predicted"/>
<evidence type="ECO:0000256" key="3">
    <source>
        <dbReference type="ARBA" id="ARBA00023098"/>
    </source>
</evidence>
<dbReference type="Gene3D" id="3.40.1090.10">
    <property type="entry name" value="Cytosolic phospholipase A2 catalytic domain"/>
    <property type="match status" value="2"/>
</dbReference>
<dbReference type="HOGENOM" id="CLU_009031_5_1_1"/>
<dbReference type="OMA" id="SIVPWPH"/>
<protein>
    <recommendedName>
        <fullName evidence="6">PNPLA domain-containing protein</fullName>
    </recommendedName>
</protein>
<dbReference type="Proteomes" id="UP000019132">
    <property type="component" value="Unassembled WGS sequence"/>
</dbReference>
<dbReference type="InterPro" id="IPR002641">
    <property type="entry name" value="PNPLA_dom"/>
</dbReference>
<evidence type="ECO:0000256" key="1">
    <source>
        <dbReference type="ARBA" id="ARBA00022801"/>
    </source>
</evidence>
<feature type="short sequence motif" description="GXGXXG" evidence="4">
    <location>
        <begin position="299"/>
        <end position="304"/>
    </location>
</feature>
<name>K3WCC6_GLOUD</name>
<evidence type="ECO:0000259" key="6">
    <source>
        <dbReference type="PROSITE" id="PS51635"/>
    </source>
</evidence>
<dbReference type="Pfam" id="PF01734">
    <property type="entry name" value="Patatin"/>
    <property type="match status" value="1"/>
</dbReference>
<dbReference type="InterPro" id="IPR021771">
    <property type="entry name" value="Triacylglycerol_lipase_N"/>
</dbReference>
<dbReference type="GO" id="GO:0004806">
    <property type="term" value="F:triacylglycerol lipase activity"/>
    <property type="evidence" value="ECO:0007669"/>
    <property type="project" value="InterPro"/>
</dbReference>
<comment type="caution">
    <text evidence="4">Lacks conserved residue(s) required for the propagation of feature annotation.</text>
</comment>
<dbReference type="SUPFAM" id="SSF52151">
    <property type="entry name" value="FabD/lysophospholipase-like"/>
    <property type="match status" value="1"/>
</dbReference>
<dbReference type="EnsemblProtists" id="PYU1_T002617">
    <property type="protein sequence ID" value="PYU1_T002617"/>
    <property type="gene ID" value="PYU1_G002614"/>
</dbReference>
<dbReference type="PROSITE" id="PS51635">
    <property type="entry name" value="PNPLA"/>
    <property type="match status" value="1"/>
</dbReference>
<keyword evidence="3 4" id="KW-0443">Lipid metabolism</keyword>
<evidence type="ECO:0000256" key="5">
    <source>
        <dbReference type="SAM" id="MobiDB-lite"/>
    </source>
</evidence>